<accession>A0A8X6HGT6</accession>
<sequence>MEVNREDGNLRVRVSHVVENVGDSNEVLTDACSTSWAGLCQDGTHSPFRQVFKSYALGQLTGLEKGYVELQNDAVPEGHCIQEH</sequence>
<reference evidence="1" key="1">
    <citation type="submission" date="2020-07" db="EMBL/GenBank/DDBJ databases">
        <title>Multicomponent nature underlies the extraordinary mechanical properties of spider dragline silk.</title>
        <authorList>
            <person name="Kono N."/>
            <person name="Nakamura H."/>
            <person name="Mori M."/>
            <person name="Yoshida Y."/>
            <person name="Ohtoshi R."/>
            <person name="Malay A.D."/>
            <person name="Moran D.A.P."/>
            <person name="Tomita M."/>
            <person name="Numata K."/>
            <person name="Arakawa K."/>
        </authorList>
    </citation>
    <scope>NUCLEOTIDE SEQUENCE</scope>
</reference>
<protein>
    <submittedName>
        <fullName evidence="1">Uncharacterized protein</fullName>
    </submittedName>
</protein>
<evidence type="ECO:0000313" key="2">
    <source>
        <dbReference type="Proteomes" id="UP000887116"/>
    </source>
</evidence>
<gene>
    <name evidence="1" type="ORF">TNCT_31531</name>
</gene>
<dbReference type="AlphaFoldDB" id="A0A8X6HGT6"/>
<keyword evidence="2" id="KW-1185">Reference proteome</keyword>
<dbReference type="Proteomes" id="UP000887116">
    <property type="component" value="Unassembled WGS sequence"/>
</dbReference>
<evidence type="ECO:0000313" key="1">
    <source>
        <dbReference type="EMBL" id="GFR23369.1"/>
    </source>
</evidence>
<comment type="caution">
    <text evidence="1">The sequence shown here is derived from an EMBL/GenBank/DDBJ whole genome shotgun (WGS) entry which is preliminary data.</text>
</comment>
<dbReference type="OrthoDB" id="10446168at2759"/>
<proteinExistence type="predicted"/>
<dbReference type="EMBL" id="BMAO01028282">
    <property type="protein sequence ID" value="GFR23369.1"/>
    <property type="molecule type" value="Genomic_DNA"/>
</dbReference>
<organism evidence="1 2">
    <name type="scientific">Trichonephila clavata</name>
    <name type="common">Joro spider</name>
    <name type="synonym">Nephila clavata</name>
    <dbReference type="NCBI Taxonomy" id="2740835"/>
    <lineage>
        <taxon>Eukaryota</taxon>
        <taxon>Metazoa</taxon>
        <taxon>Ecdysozoa</taxon>
        <taxon>Arthropoda</taxon>
        <taxon>Chelicerata</taxon>
        <taxon>Arachnida</taxon>
        <taxon>Araneae</taxon>
        <taxon>Araneomorphae</taxon>
        <taxon>Entelegynae</taxon>
        <taxon>Araneoidea</taxon>
        <taxon>Nephilidae</taxon>
        <taxon>Trichonephila</taxon>
    </lineage>
</organism>
<name>A0A8X6HGT6_TRICU</name>